<dbReference type="Gene3D" id="2.40.70.10">
    <property type="entry name" value="Acid Proteases"/>
    <property type="match status" value="1"/>
</dbReference>
<dbReference type="InterPro" id="IPR021109">
    <property type="entry name" value="Peptidase_aspartic_dom_sf"/>
</dbReference>
<reference evidence="3 4" key="1">
    <citation type="submission" date="2018-12" db="EMBL/GenBank/DDBJ databases">
        <authorList>
            <person name="Toschakov S.V."/>
        </authorList>
    </citation>
    <scope>NUCLEOTIDE SEQUENCE [LARGE SCALE GENOMIC DNA]</scope>
    <source>
        <strain evidence="3 4">GM2012</strain>
    </source>
</reference>
<gene>
    <name evidence="3" type="ORF">TsocGM_02820</name>
</gene>
<evidence type="ECO:0000256" key="1">
    <source>
        <dbReference type="ARBA" id="ARBA00001947"/>
    </source>
</evidence>
<dbReference type="InterPro" id="IPR004387">
    <property type="entry name" value="Pept_M50_Zn"/>
</dbReference>
<dbReference type="SMART" id="SM00228">
    <property type="entry name" value="PDZ"/>
    <property type="match status" value="1"/>
</dbReference>
<reference evidence="3 4" key="2">
    <citation type="submission" date="2019-01" db="EMBL/GenBank/DDBJ databases">
        <title>Tautonia sociabilis, a novel thermotolerant planctomycete of Isosphaeraceae family, isolated from a 4000 m deep subterranean habitat.</title>
        <authorList>
            <person name="Kovaleva O.L."/>
            <person name="Elcheninov A.G."/>
            <person name="Van Heerden E."/>
            <person name="Toshchakov S.V."/>
            <person name="Novikov A."/>
            <person name="Bonch-Osmolovskaya E.A."/>
            <person name="Kublanov I.V."/>
        </authorList>
    </citation>
    <scope>NUCLEOTIDE SEQUENCE [LARGE SCALE GENOMIC DNA]</scope>
    <source>
        <strain evidence="3 4">GM2012</strain>
    </source>
</reference>
<comment type="cofactor">
    <cofactor evidence="1">
        <name>Zn(2+)</name>
        <dbReference type="ChEBI" id="CHEBI:29105"/>
    </cofactor>
</comment>
<feature type="domain" description="PDZ" evidence="2">
    <location>
        <begin position="77"/>
        <end position="120"/>
    </location>
</feature>
<dbReference type="PROSITE" id="PS50106">
    <property type="entry name" value="PDZ"/>
    <property type="match status" value="1"/>
</dbReference>
<dbReference type="OrthoDB" id="198130at2"/>
<dbReference type="Proteomes" id="UP000280296">
    <property type="component" value="Unassembled WGS sequence"/>
</dbReference>
<organism evidence="3 4">
    <name type="scientific">Tautonia sociabilis</name>
    <dbReference type="NCBI Taxonomy" id="2080755"/>
    <lineage>
        <taxon>Bacteria</taxon>
        <taxon>Pseudomonadati</taxon>
        <taxon>Planctomycetota</taxon>
        <taxon>Planctomycetia</taxon>
        <taxon>Isosphaerales</taxon>
        <taxon>Isosphaeraceae</taxon>
        <taxon>Tautonia</taxon>
    </lineage>
</organism>
<dbReference type="GO" id="GO:0004222">
    <property type="term" value="F:metalloendopeptidase activity"/>
    <property type="evidence" value="ECO:0007669"/>
    <property type="project" value="InterPro"/>
</dbReference>
<sequence length="162" mass="17229">MDHPVVNALGDILGKPIDGLVGHSFFARYKTTIDYQAKTMAFEPVDHEIRDFLGGLPDRLMGPKVARRIVLEPAALVGIELEDTEADGTEGVTVASVLTGSPAESAGLRVGDVITSIDGRWTTNIGDAYYAASKLSPGEPITILVRREGEEIAVEVTPKAGI</sequence>
<name>A0A432MPL4_9BACT</name>
<dbReference type="SUPFAM" id="SSF50156">
    <property type="entry name" value="PDZ domain-like"/>
    <property type="match status" value="1"/>
</dbReference>
<proteinExistence type="predicted"/>
<dbReference type="InterPro" id="IPR036034">
    <property type="entry name" value="PDZ_sf"/>
</dbReference>
<dbReference type="CDD" id="cd06779">
    <property type="entry name" value="cpPDZ_Deg_HtrA-like"/>
    <property type="match status" value="1"/>
</dbReference>
<dbReference type="Pfam" id="PF13180">
    <property type="entry name" value="PDZ_2"/>
    <property type="match status" value="1"/>
</dbReference>
<dbReference type="EMBL" id="RYZH01000003">
    <property type="protein sequence ID" value="RUL89401.1"/>
    <property type="molecule type" value="Genomic_DNA"/>
</dbReference>
<evidence type="ECO:0000313" key="4">
    <source>
        <dbReference type="Proteomes" id="UP000280296"/>
    </source>
</evidence>
<comment type="caution">
    <text evidence="3">The sequence shown here is derived from an EMBL/GenBank/DDBJ whole genome shotgun (WGS) entry which is preliminary data.</text>
</comment>
<dbReference type="GO" id="GO:0006508">
    <property type="term" value="P:proteolysis"/>
    <property type="evidence" value="ECO:0007669"/>
    <property type="project" value="InterPro"/>
</dbReference>
<dbReference type="PANTHER" id="PTHR42837">
    <property type="entry name" value="REGULATOR OF SIGMA-E PROTEASE RSEP"/>
    <property type="match status" value="1"/>
</dbReference>
<protein>
    <submittedName>
        <fullName evidence="3">PDZ domain-containing protein</fullName>
    </submittedName>
</protein>
<keyword evidence="4" id="KW-1185">Reference proteome</keyword>
<evidence type="ECO:0000313" key="3">
    <source>
        <dbReference type="EMBL" id="RUL89401.1"/>
    </source>
</evidence>
<dbReference type="Gene3D" id="2.30.42.10">
    <property type="match status" value="1"/>
</dbReference>
<accession>A0A432MPL4</accession>
<evidence type="ECO:0000259" key="2">
    <source>
        <dbReference type="PROSITE" id="PS50106"/>
    </source>
</evidence>
<dbReference type="GO" id="GO:0016020">
    <property type="term" value="C:membrane"/>
    <property type="evidence" value="ECO:0007669"/>
    <property type="project" value="InterPro"/>
</dbReference>
<dbReference type="InterPro" id="IPR001478">
    <property type="entry name" value="PDZ"/>
</dbReference>
<dbReference type="AlphaFoldDB" id="A0A432MPL4"/>
<dbReference type="PANTHER" id="PTHR42837:SF2">
    <property type="entry name" value="MEMBRANE METALLOPROTEASE ARASP2, CHLOROPLASTIC-RELATED"/>
    <property type="match status" value="1"/>
</dbReference>